<protein>
    <submittedName>
        <fullName evidence="1">Uncharacterized protein</fullName>
    </submittedName>
</protein>
<evidence type="ECO:0000313" key="2">
    <source>
        <dbReference type="Proteomes" id="UP001500604"/>
    </source>
</evidence>
<dbReference type="Proteomes" id="UP001500604">
    <property type="component" value="Unassembled WGS sequence"/>
</dbReference>
<dbReference type="EMBL" id="BAABFL010000081">
    <property type="protein sequence ID" value="GAA4648587.1"/>
    <property type="molecule type" value="Genomic_DNA"/>
</dbReference>
<name>A0ABP8V160_9GAMM</name>
<organism evidence="1 2">
    <name type="scientific">Kistimonas scapharcae</name>
    <dbReference type="NCBI Taxonomy" id="1036133"/>
    <lineage>
        <taxon>Bacteria</taxon>
        <taxon>Pseudomonadati</taxon>
        <taxon>Pseudomonadota</taxon>
        <taxon>Gammaproteobacteria</taxon>
        <taxon>Oceanospirillales</taxon>
        <taxon>Endozoicomonadaceae</taxon>
        <taxon>Kistimonas</taxon>
    </lineage>
</organism>
<accession>A0ABP8V160</accession>
<gene>
    <name evidence="1" type="ORF">GCM10023116_08560</name>
</gene>
<proteinExistence type="predicted"/>
<reference evidence="2" key="1">
    <citation type="journal article" date="2019" name="Int. J. Syst. Evol. Microbiol.">
        <title>The Global Catalogue of Microorganisms (GCM) 10K type strain sequencing project: providing services to taxonomists for standard genome sequencing and annotation.</title>
        <authorList>
            <consortium name="The Broad Institute Genomics Platform"/>
            <consortium name="The Broad Institute Genome Sequencing Center for Infectious Disease"/>
            <person name="Wu L."/>
            <person name="Ma J."/>
        </authorList>
    </citation>
    <scope>NUCLEOTIDE SEQUENCE [LARGE SCALE GENOMIC DNA]</scope>
    <source>
        <strain evidence="2">JCM 17805</strain>
    </source>
</reference>
<sequence length="50" mass="5255">MAGETRGVVCDLFQDGPVQRASPGDAVLRLGQAEGYPVAFAMVMDIQADT</sequence>
<comment type="caution">
    <text evidence="1">The sequence shown here is derived from an EMBL/GenBank/DDBJ whole genome shotgun (WGS) entry which is preliminary data.</text>
</comment>
<keyword evidence="2" id="KW-1185">Reference proteome</keyword>
<evidence type="ECO:0000313" key="1">
    <source>
        <dbReference type="EMBL" id="GAA4648587.1"/>
    </source>
</evidence>